<organism evidence="5 6">
    <name type="scientific">Nesterenkonia xinjiangensis</name>
    <dbReference type="NCBI Taxonomy" id="225327"/>
    <lineage>
        <taxon>Bacteria</taxon>
        <taxon>Bacillati</taxon>
        <taxon>Actinomycetota</taxon>
        <taxon>Actinomycetes</taxon>
        <taxon>Micrococcales</taxon>
        <taxon>Micrococcaceae</taxon>
        <taxon>Nesterenkonia</taxon>
    </lineage>
</organism>
<dbReference type="GO" id="GO:0016628">
    <property type="term" value="F:oxidoreductase activity, acting on the CH-CH group of donors, NAD or NADP as acceptor"/>
    <property type="evidence" value="ECO:0007669"/>
    <property type="project" value="UniProtKB-ARBA"/>
</dbReference>
<comment type="similarity">
    <text evidence="2">Belongs to the NADH:flavin oxidoreductase/NADH oxidase family.</text>
</comment>
<evidence type="ECO:0000313" key="5">
    <source>
        <dbReference type="EMBL" id="NYJ77597.1"/>
    </source>
</evidence>
<feature type="domain" description="NADH:flavin oxidoreductase/NADH oxidase N-terminal" evidence="4">
    <location>
        <begin position="8"/>
        <end position="340"/>
    </location>
</feature>
<protein>
    <submittedName>
        <fullName evidence="5">2,4-dienoyl-CoA reductase-like NADH-dependent reductase (Old Yellow Enzyme family)</fullName>
    </submittedName>
</protein>
<dbReference type="InterPro" id="IPR045247">
    <property type="entry name" value="Oye-like"/>
</dbReference>
<gene>
    <name evidence="5" type="ORF">HNR09_001008</name>
</gene>
<dbReference type="PANTHER" id="PTHR22893">
    <property type="entry name" value="NADH OXIDOREDUCTASE-RELATED"/>
    <property type="match status" value="1"/>
</dbReference>
<dbReference type="PANTHER" id="PTHR22893:SF91">
    <property type="entry name" value="NADPH DEHYDROGENASE 2-RELATED"/>
    <property type="match status" value="1"/>
</dbReference>
<dbReference type="FunFam" id="3.20.20.70:FF:000059">
    <property type="entry name" value="N-ethylmaleimide reductase, FMN-linked"/>
    <property type="match status" value="1"/>
</dbReference>
<dbReference type="Proteomes" id="UP000535437">
    <property type="component" value="Unassembled WGS sequence"/>
</dbReference>
<accession>A0A7Z0GKB3</accession>
<dbReference type="InterPro" id="IPR001155">
    <property type="entry name" value="OxRdtase_FMN_N"/>
</dbReference>
<name>A0A7Z0GKB3_9MICC</name>
<dbReference type="Gene3D" id="3.20.20.70">
    <property type="entry name" value="Aldolase class I"/>
    <property type="match status" value="1"/>
</dbReference>
<dbReference type="Pfam" id="PF00724">
    <property type="entry name" value="Oxidored_FMN"/>
    <property type="match status" value="1"/>
</dbReference>
<keyword evidence="6" id="KW-1185">Reference proteome</keyword>
<reference evidence="5 6" key="1">
    <citation type="submission" date="2020-07" db="EMBL/GenBank/DDBJ databases">
        <title>Sequencing the genomes of 1000 actinobacteria strains.</title>
        <authorList>
            <person name="Klenk H.-P."/>
        </authorList>
    </citation>
    <scope>NUCLEOTIDE SEQUENCE [LARGE SCALE GENOMIC DNA]</scope>
    <source>
        <strain evidence="5 6">DSM 15475</strain>
    </source>
</reference>
<dbReference type="GO" id="GO:0005829">
    <property type="term" value="C:cytosol"/>
    <property type="evidence" value="ECO:0007669"/>
    <property type="project" value="UniProtKB-ARBA"/>
</dbReference>
<evidence type="ECO:0000256" key="3">
    <source>
        <dbReference type="ARBA" id="ARBA00023002"/>
    </source>
</evidence>
<dbReference type="AlphaFoldDB" id="A0A7Z0GKB3"/>
<dbReference type="GO" id="GO:0010181">
    <property type="term" value="F:FMN binding"/>
    <property type="evidence" value="ECO:0007669"/>
    <property type="project" value="InterPro"/>
</dbReference>
<evidence type="ECO:0000313" key="6">
    <source>
        <dbReference type="Proteomes" id="UP000535437"/>
    </source>
</evidence>
<dbReference type="EMBL" id="JACCFY010000001">
    <property type="protein sequence ID" value="NYJ77597.1"/>
    <property type="molecule type" value="Genomic_DNA"/>
</dbReference>
<dbReference type="CDD" id="cd02933">
    <property type="entry name" value="OYE_like_FMN"/>
    <property type="match status" value="1"/>
</dbReference>
<evidence type="ECO:0000259" key="4">
    <source>
        <dbReference type="Pfam" id="PF00724"/>
    </source>
</evidence>
<comment type="caution">
    <text evidence="5">The sequence shown here is derived from an EMBL/GenBank/DDBJ whole genome shotgun (WGS) entry which is preliminary data.</text>
</comment>
<dbReference type="RefSeq" id="WP_179541055.1">
    <property type="nucleotide sequence ID" value="NZ_BAAALL010000004.1"/>
</dbReference>
<dbReference type="SUPFAM" id="SSF51395">
    <property type="entry name" value="FMN-linked oxidoreductases"/>
    <property type="match status" value="1"/>
</dbReference>
<proteinExistence type="inferred from homology"/>
<sequence>MHLAVQEKLFSALSLGALELRNRVVMAPLTRLRADDDGVPTALQVEHYAQRASLGMIIAEGTWPVREGRTWTGQPGIETQSHIDGWRQVTDAVHAAGGTIVLQIMHGGRISHGLLTGTGRVVAPSAIAAPGEIRTPEGKQEHPVPHALEAEEIPEIVEGFAQAAENAITAGFDGVQVHGANGYLLHQFTSPVSNQRQDSYGGTPENRARLSVEVTRAVAEAIGAERTSIRLSPQHGIQGALEPDDADALATYTALAEGLAPLNLAFIDVLSADLSGELVQTIRRVSGAPLVGNSGFGVVTTREEASVLLAEETVDAVAVGRAALANPDLLRRWEEGLEENQARPEAFYAGGARGYTDYPAWQG</sequence>
<evidence type="ECO:0000256" key="2">
    <source>
        <dbReference type="ARBA" id="ARBA00005979"/>
    </source>
</evidence>
<evidence type="ECO:0000256" key="1">
    <source>
        <dbReference type="ARBA" id="ARBA00001917"/>
    </source>
</evidence>
<keyword evidence="3" id="KW-0560">Oxidoreductase</keyword>
<comment type="cofactor">
    <cofactor evidence="1">
        <name>FMN</name>
        <dbReference type="ChEBI" id="CHEBI:58210"/>
    </cofactor>
</comment>
<dbReference type="InterPro" id="IPR013785">
    <property type="entry name" value="Aldolase_TIM"/>
</dbReference>